<dbReference type="GO" id="GO:0003677">
    <property type="term" value="F:DNA binding"/>
    <property type="evidence" value="ECO:0007669"/>
    <property type="project" value="InterPro"/>
</dbReference>
<keyword evidence="5" id="KW-0479">Metal-binding</keyword>
<feature type="region of interest" description="Disordered" evidence="12">
    <location>
        <begin position="374"/>
        <end position="438"/>
    </location>
</feature>
<gene>
    <name evidence="11 14" type="primary">dnaX</name>
    <name evidence="14" type="ORF">G3M78_04045</name>
</gene>
<dbReference type="PANTHER" id="PTHR11669">
    <property type="entry name" value="REPLICATION FACTOR C / DNA POLYMERASE III GAMMA-TAU SUBUNIT"/>
    <property type="match status" value="1"/>
</dbReference>
<evidence type="ECO:0000256" key="3">
    <source>
        <dbReference type="ARBA" id="ARBA00022695"/>
    </source>
</evidence>
<keyword evidence="4 11" id="KW-0235">DNA replication</keyword>
<dbReference type="Pfam" id="PF12169">
    <property type="entry name" value="DNA_pol3_gamma3"/>
    <property type="match status" value="1"/>
</dbReference>
<dbReference type="InterPro" id="IPR003593">
    <property type="entry name" value="AAA+_ATPase"/>
</dbReference>
<organism evidence="14 15">
    <name type="scientific">Candidatus Nitrohelix vancouverensis</name>
    <dbReference type="NCBI Taxonomy" id="2705534"/>
    <lineage>
        <taxon>Bacteria</taxon>
        <taxon>Pseudomonadati</taxon>
        <taxon>Nitrospinota/Tectimicrobiota group</taxon>
        <taxon>Nitrospinota</taxon>
        <taxon>Nitrospinia</taxon>
        <taxon>Nitrospinales</taxon>
        <taxon>Nitrospinaceae</taxon>
        <taxon>Candidatus Nitrohelix</taxon>
    </lineage>
</organism>
<sequence length="558" mass="62562">MEFQVSARKWRPQKFAELVGQEAIVQTLKNAVALDRVAHAYLFSGTRGVGKTTLARIYAKTLNCVEGPGEEPCDVCENCVQIREGACLDVREIDGASNNGVDEIRDLIENIQYGAVSCRYKVYIIDEIHMLSKSAFNALLKTLEEPPARTLFIFATTELNKIPETILSRCQWFEFKPLNQTQIVRQLQLICEKEGIQVDEVSLEAIAKNGFGSMRDAQSMLDQAIAYCGKDITQDSVETALGIVGRQDLERFINGLIAKQADALILQIQEAAGKGKDLILFCRDLAEYVRNLAFVKISKNPESILGAHRELETLKKQAESFDEDELKQFFMVLSRTEGDMRRSALSQMIFEMSVLRLTDARPYQKIDEMIQTLNRMEPPSAAPAEKKKLRTESPAPESVAVPQKQKAPESAPPPSSQALEAPQAEAAPATAVRKKDESSHWEEIRRDICGKKPFFESILEKCQLVKLTSSELHLQFFDAFSKELAEGEDYVDLLKKSAKSICDFDVAVQLTVGPKQTIPTETNLQDKEDQEAYNKEKLITENEIIQDALEIFGGVVKR</sequence>
<evidence type="ECO:0000256" key="6">
    <source>
        <dbReference type="ARBA" id="ARBA00022741"/>
    </source>
</evidence>
<dbReference type="EC" id="2.7.7.7" evidence="11"/>
<keyword evidence="2 11" id="KW-0808">Transferase</keyword>
<proteinExistence type="inferred from homology"/>
<dbReference type="CDD" id="cd00009">
    <property type="entry name" value="AAA"/>
    <property type="match status" value="1"/>
</dbReference>
<dbReference type="NCBIfam" id="TIGR02397">
    <property type="entry name" value="dnaX_nterm"/>
    <property type="match status" value="1"/>
</dbReference>
<dbReference type="FunFam" id="1.10.8.60:FF:000013">
    <property type="entry name" value="DNA polymerase III subunit gamma/tau"/>
    <property type="match status" value="1"/>
</dbReference>
<comment type="catalytic activity">
    <reaction evidence="10 11">
        <text>DNA(n) + a 2'-deoxyribonucleoside 5'-triphosphate = DNA(n+1) + diphosphate</text>
        <dbReference type="Rhea" id="RHEA:22508"/>
        <dbReference type="Rhea" id="RHEA-COMP:17339"/>
        <dbReference type="Rhea" id="RHEA-COMP:17340"/>
        <dbReference type="ChEBI" id="CHEBI:33019"/>
        <dbReference type="ChEBI" id="CHEBI:61560"/>
        <dbReference type="ChEBI" id="CHEBI:173112"/>
        <dbReference type="EC" id="2.7.7.7"/>
    </reaction>
</comment>
<dbReference type="InterPro" id="IPR022754">
    <property type="entry name" value="DNA_pol_III_gamma-3"/>
</dbReference>
<comment type="function">
    <text evidence="11">DNA polymerase III is a complex, multichain enzyme responsible for most of the replicative synthesis in bacteria. This DNA polymerase also exhibits 3' to 5' exonuclease activity.</text>
</comment>
<dbReference type="EMBL" id="CP048620">
    <property type="protein sequence ID" value="QPJ64605.1"/>
    <property type="molecule type" value="Genomic_DNA"/>
</dbReference>
<protein>
    <recommendedName>
        <fullName evidence="11">DNA polymerase III subunit gamma/tau</fullName>
        <ecNumber evidence="11">2.7.7.7</ecNumber>
    </recommendedName>
</protein>
<dbReference type="FunFam" id="3.40.50.300:FF:000014">
    <property type="entry name" value="DNA polymerase III subunit gamma/tau"/>
    <property type="match status" value="1"/>
</dbReference>
<dbReference type="Gene3D" id="3.40.50.300">
    <property type="entry name" value="P-loop containing nucleotide triphosphate hydrolases"/>
    <property type="match status" value="1"/>
</dbReference>
<dbReference type="GO" id="GO:0005524">
    <property type="term" value="F:ATP binding"/>
    <property type="evidence" value="ECO:0007669"/>
    <property type="project" value="UniProtKB-KW"/>
</dbReference>
<keyword evidence="3 11" id="KW-0548">Nucleotidyltransferase</keyword>
<dbReference type="KEGG" id="nva:G3M78_04045"/>
<comment type="subunit">
    <text evidence="11">DNA polymerase III contains a core (composed of alpha, epsilon and theta chains) that associates with a tau subunit. This core dimerizes to form the POLIII' complex. PolIII' associates with the gamma complex (composed of gamma, delta, delta', psi and chi chains) and with the beta chain to form the complete DNA polymerase III complex.</text>
</comment>
<evidence type="ECO:0000256" key="7">
    <source>
        <dbReference type="ARBA" id="ARBA00022833"/>
    </source>
</evidence>
<dbReference type="InterPro" id="IPR045085">
    <property type="entry name" value="HLD_clamp_pol_III_gamma_tau"/>
</dbReference>
<dbReference type="InterPro" id="IPR027417">
    <property type="entry name" value="P-loop_NTPase"/>
</dbReference>
<keyword evidence="8 11" id="KW-0067">ATP-binding</keyword>
<evidence type="ECO:0000313" key="15">
    <source>
        <dbReference type="Proteomes" id="UP000594464"/>
    </source>
</evidence>
<reference evidence="15" key="1">
    <citation type="submission" date="2020-02" db="EMBL/GenBank/DDBJ databases">
        <title>Genomic and physiological characterization of two novel Nitrospinaceae genera.</title>
        <authorList>
            <person name="Mueller A.J."/>
            <person name="Jung M.-Y."/>
            <person name="Strachan C.R."/>
            <person name="Herbold C.W."/>
            <person name="Kirkegaard R.H."/>
            <person name="Daims H."/>
        </authorList>
    </citation>
    <scope>NUCLEOTIDE SEQUENCE [LARGE SCALE GENOMIC DNA]</scope>
</reference>
<evidence type="ECO:0000313" key="14">
    <source>
        <dbReference type="EMBL" id="QPJ64605.1"/>
    </source>
</evidence>
<dbReference type="InterPro" id="IPR012763">
    <property type="entry name" value="DNA_pol_III_sug/sutau_N"/>
</dbReference>
<keyword evidence="7" id="KW-0862">Zinc</keyword>
<evidence type="ECO:0000256" key="12">
    <source>
        <dbReference type="SAM" id="MobiDB-lite"/>
    </source>
</evidence>
<dbReference type="NCBIfam" id="TIGR01128">
    <property type="entry name" value="holA"/>
    <property type="match status" value="1"/>
</dbReference>
<keyword evidence="9 11" id="KW-0239">DNA-directed DNA polymerase</keyword>
<dbReference type="GO" id="GO:0009360">
    <property type="term" value="C:DNA polymerase III complex"/>
    <property type="evidence" value="ECO:0007669"/>
    <property type="project" value="InterPro"/>
</dbReference>
<dbReference type="PANTHER" id="PTHR11669:SF0">
    <property type="entry name" value="PROTEIN STICHEL-LIKE 2"/>
    <property type="match status" value="1"/>
</dbReference>
<dbReference type="Pfam" id="PF13177">
    <property type="entry name" value="DNA_pol3_delta2"/>
    <property type="match status" value="1"/>
</dbReference>
<evidence type="ECO:0000256" key="5">
    <source>
        <dbReference type="ARBA" id="ARBA00022723"/>
    </source>
</evidence>
<dbReference type="InterPro" id="IPR005790">
    <property type="entry name" value="DNA_polIII_delta"/>
</dbReference>
<comment type="similarity">
    <text evidence="1 11">Belongs to the DnaX/STICHEL family.</text>
</comment>
<dbReference type="PRINTS" id="PR00300">
    <property type="entry name" value="CLPPROTEASEA"/>
</dbReference>
<dbReference type="AlphaFoldDB" id="A0A7T0G2R1"/>
<evidence type="ECO:0000256" key="10">
    <source>
        <dbReference type="ARBA" id="ARBA00049244"/>
    </source>
</evidence>
<dbReference type="CDD" id="cd18137">
    <property type="entry name" value="HLD_clamp_pol_III_gamma_tau"/>
    <property type="match status" value="1"/>
</dbReference>
<dbReference type="Pfam" id="PF22608">
    <property type="entry name" value="DNAX_ATPase_lid"/>
    <property type="match status" value="1"/>
</dbReference>
<dbReference type="Gene3D" id="1.20.272.10">
    <property type="match status" value="1"/>
</dbReference>
<dbReference type="Proteomes" id="UP000594464">
    <property type="component" value="Chromosome"/>
</dbReference>
<feature type="domain" description="AAA+ ATPase" evidence="13">
    <location>
        <begin position="37"/>
        <end position="178"/>
    </location>
</feature>
<feature type="compositionally biased region" description="Low complexity" evidence="12">
    <location>
        <begin position="416"/>
        <end position="431"/>
    </location>
</feature>
<dbReference type="Gene3D" id="1.10.8.60">
    <property type="match status" value="1"/>
</dbReference>
<dbReference type="NCBIfam" id="NF004046">
    <property type="entry name" value="PRK05563.1"/>
    <property type="match status" value="1"/>
</dbReference>
<dbReference type="InterPro" id="IPR008921">
    <property type="entry name" value="DNA_pol3_clamp-load_cplx_C"/>
</dbReference>
<evidence type="ECO:0000256" key="11">
    <source>
        <dbReference type="RuleBase" id="RU364063"/>
    </source>
</evidence>
<evidence type="ECO:0000256" key="4">
    <source>
        <dbReference type="ARBA" id="ARBA00022705"/>
    </source>
</evidence>
<name>A0A7T0G2R1_9BACT</name>
<dbReference type="InterPro" id="IPR050238">
    <property type="entry name" value="DNA_Rep/Repair_Clamp_Loader"/>
</dbReference>
<dbReference type="GO" id="GO:0006261">
    <property type="term" value="P:DNA-templated DNA replication"/>
    <property type="evidence" value="ECO:0007669"/>
    <property type="project" value="TreeGrafter"/>
</dbReference>
<evidence type="ECO:0000256" key="1">
    <source>
        <dbReference type="ARBA" id="ARBA00006360"/>
    </source>
</evidence>
<dbReference type="GO" id="GO:0003887">
    <property type="term" value="F:DNA-directed DNA polymerase activity"/>
    <property type="evidence" value="ECO:0007669"/>
    <property type="project" value="UniProtKB-KW"/>
</dbReference>
<evidence type="ECO:0000256" key="8">
    <source>
        <dbReference type="ARBA" id="ARBA00022840"/>
    </source>
</evidence>
<dbReference type="InterPro" id="IPR001270">
    <property type="entry name" value="ClpA/B"/>
</dbReference>
<accession>A0A7T0G2R1</accession>
<dbReference type="GO" id="GO:0046872">
    <property type="term" value="F:metal ion binding"/>
    <property type="evidence" value="ECO:0007669"/>
    <property type="project" value="UniProtKB-KW"/>
</dbReference>
<keyword evidence="6 11" id="KW-0547">Nucleotide-binding</keyword>
<evidence type="ECO:0000259" key="13">
    <source>
        <dbReference type="SMART" id="SM00382"/>
    </source>
</evidence>
<evidence type="ECO:0000256" key="9">
    <source>
        <dbReference type="ARBA" id="ARBA00022932"/>
    </source>
</evidence>
<dbReference type="SMART" id="SM00382">
    <property type="entry name" value="AAA"/>
    <property type="match status" value="1"/>
</dbReference>
<dbReference type="SUPFAM" id="SSF48019">
    <property type="entry name" value="post-AAA+ oligomerization domain-like"/>
    <property type="match status" value="1"/>
</dbReference>
<evidence type="ECO:0000256" key="2">
    <source>
        <dbReference type="ARBA" id="ARBA00022679"/>
    </source>
</evidence>
<dbReference type="SUPFAM" id="SSF52540">
    <property type="entry name" value="P-loop containing nucleoside triphosphate hydrolases"/>
    <property type="match status" value="1"/>
</dbReference>